<gene>
    <name evidence="1" type="ORF">JD77_05207</name>
</gene>
<reference evidence="1 2" key="1">
    <citation type="submission" date="2019-07" db="EMBL/GenBank/DDBJ databases">
        <title>R&amp;d 2014.</title>
        <authorList>
            <person name="Klenk H.-P."/>
        </authorList>
    </citation>
    <scope>NUCLEOTIDE SEQUENCE [LARGE SCALE GENOMIC DNA]</scope>
    <source>
        <strain evidence="1 2">DSM 43868</strain>
    </source>
</reference>
<proteinExistence type="predicted"/>
<dbReference type="AlphaFoldDB" id="A0A562IHA3"/>
<dbReference type="Pfam" id="PF13424">
    <property type="entry name" value="TPR_12"/>
    <property type="match status" value="1"/>
</dbReference>
<evidence type="ECO:0000313" key="2">
    <source>
        <dbReference type="Proteomes" id="UP000319825"/>
    </source>
</evidence>
<dbReference type="RefSeq" id="WP_170286547.1">
    <property type="nucleotide sequence ID" value="NZ_BAAATQ010000268.1"/>
</dbReference>
<evidence type="ECO:0000313" key="1">
    <source>
        <dbReference type="EMBL" id="TWH70186.1"/>
    </source>
</evidence>
<sequence length="209" mass="23473">MGFRWRRPAPLPADLERRSRAALALFDAGQYAPAERAWQRLLVDCERELGPEHPETVVTLDRLGSALFRLRRLVESADRHREARRRAVSTFGRDHPATLTFAHNLGCALVVAHQWAEGLPVLRDTLRRKRRRLGAAHPETLDTAKTLGASLFMAGNAPEAVEILEPAHRAAVRRFGPDDPLTREIGDNLAIVLRNSHPGHRPRREEPGP</sequence>
<dbReference type="SUPFAM" id="SSF48452">
    <property type="entry name" value="TPR-like"/>
    <property type="match status" value="2"/>
</dbReference>
<dbReference type="Gene3D" id="1.25.40.10">
    <property type="entry name" value="Tetratricopeptide repeat domain"/>
    <property type="match status" value="1"/>
</dbReference>
<keyword evidence="2" id="KW-1185">Reference proteome</keyword>
<protein>
    <submittedName>
        <fullName evidence="1">Tetratricopeptide repeat protein</fullName>
    </submittedName>
</protein>
<comment type="caution">
    <text evidence="1">The sequence shown here is derived from an EMBL/GenBank/DDBJ whole genome shotgun (WGS) entry which is preliminary data.</text>
</comment>
<dbReference type="Pfam" id="PF13374">
    <property type="entry name" value="TPR_10"/>
    <property type="match status" value="2"/>
</dbReference>
<dbReference type="Proteomes" id="UP000319825">
    <property type="component" value="Unassembled WGS sequence"/>
</dbReference>
<dbReference type="InterPro" id="IPR011990">
    <property type="entry name" value="TPR-like_helical_dom_sf"/>
</dbReference>
<dbReference type="EMBL" id="VLKE01000001">
    <property type="protein sequence ID" value="TWH70186.1"/>
    <property type="molecule type" value="Genomic_DNA"/>
</dbReference>
<dbReference type="PANTHER" id="PTHR46082">
    <property type="entry name" value="ATP/GTP-BINDING PROTEIN-RELATED"/>
    <property type="match status" value="1"/>
</dbReference>
<dbReference type="PANTHER" id="PTHR46082:SF6">
    <property type="entry name" value="AAA+ ATPASE DOMAIN-CONTAINING PROTEIN-RELATED"/>
    <property type="match status" value="1"/>
</dbReference>
<accession>A0A562IHA3</accession>
<organism evidence="1 2">
    <name type="scientific">Micromonospora olivasterospora</name>
    <dbReference type="NCBI Taxonomy" id="1880"/>
    <lineage>
        <taxon>Bacteria</taxon>
        <taxon>Bacillati</taxon>
        <taxon>Actinomycetota</taxon>
        <taxon>Actinomycetes</taxon>
        <taxon>Micromonosporales</taxon>
        <taxon>Micromonosporaceae</taxon>
        <taxon>Micromonospora</taxon>
    </lineage>
</organism>
<dbReference type="InterPro" id="IPR053137">
    <property type="entry name" value="NLR-like"/>
</dbReference>
<name>A0A562IHA3_MICOL</name>